<dbReference type="Pfam" id="PF03592">
    <property type="entry name" value="Terminase_2"/>
    <property type="match status" value="1"/>
</dbReference>
<evidence type="ECO:0000256" key="2">
    <source>
        <dbReference type="ARBA" id="ARBA00023219"/>
    </source>
</evidence>
<keyword evidence="2" id="KW-0231">Viral genome packaging</keyword>
<dbReference type="InterPro" id="IPR052404">
    <property type="entry name" value="SPP1-like_terminase"/>
</dbReference>
<organism evidence="4">
    <name type="scientific">marine sediment metagenome</name>
    <dbReference type="NCBI Taxonomy" id="412755"/>
    <lineage>
        <taxon>unclassified sequences</taxon>
        <taxon>metagenomes</taxon>
        <taxon>ecological metagenomes</taxon>
    </lineage>
</organism>
<proteinExistence type="predicted"/>
<dbReference type="InterPro" id="IPR038713">
    <property type="entry name" value="Terminase_Gp1_N_sf"/>
</dbReference>
<feature type="compositionally biased region" description="Low complexity" evidence="3">
    <location>
        <begin position="1"/>
        <end position="12"/>
    </location>
</feature>
<dbReference type="GO" id="GO:0051276">
    <property type="term" value="P:chromosome organization"/>
    <property type="evidence" value="ECO:0007669"/>
    <property type="project" value="InterPro"/>
</dbReference>
<dbReference type="EMBL" id="LAZR01064478">
    <property type="protein sequence ID" value="KKK57441.1"/>
    <property type="molecule type" value="Genomic_DNA"/>
</dbReference>
<dbReference type="InterPro" id="IPR005335">
    <property type="entry name" value="Terminase_ssu"/>
</dbReference>
<dbReference type="AlphaFoldDB" id="A0A0F8ZBM3"/>
<reference evidence="4" key="1">
    <citation type="journal article" date="2015" name="Nature">
        <title>Complex archaea that bridge the gap between prokaryotes and eukaryotes.</title>
        <authorList>
            <person name="Spang A."/>
            <person name="Saw J.H."/>
            <person name="Jorgensen S.L."/>
            <person name="Zaremba-Niedzwiedzka K."/>
            <person name="Martijn J."/>
            <person name="Lind A.E."/>
            <person name="van Eijk R."/>
            <person name="Schleper C."/>
            <person name="Guy L."/>
            <person name="Ettema T.J."/>
        </authorList>
    </citation>
    <scope>NUCLEOTIDE SEQUENCE</scope>
</reference>
<dbReference type="Gene3D" id="1.10.10.1400">
    <property type="entry name" value="Terminase, small subunit, N-terminal DNA-binding domain, HTH motif"/>
    <property type="match status" value="1"/>
</dbReference>
<evidence type="ECO:0000313" key="4">
    <source>
        <dbReference type="EMBL" id="KKK57441.1"/>
    </source>
</evidence>
<comment type="caution">
    <text evidence="4">The sequence shown here is derived from an EMBL/GenBank/DDBJ whole genome shotgun (WGS) entry which is preliminary data.</text>
</comment>
<feature type="non-terminal residue" evidence="4">
    <location>
        <position position="1"/>
    </location>
</feature>
<sequence>VEPMARQALAATKQRKKKTKKRKVSKGELVSKEKLSYDQLVKKLPAQRRKFVHEYLVDLNGTRAAMRAGYSEKTANEQAAQLLANLSVSQAVEAGHQRLAELVKVRQYEIVREFRNLGFSDMRHFSEWGKNGVTLTDSKELTREQAACVAEVSQTITENGGTIKFKLHNKVDALSALAKHLGMFPTRVEQGVVQVPVQFNIVIRPTR</sequence>
<name>A0A0F8ZBM3_9ZZZZ</name>
<feature type="compositionally biased region" description="Basic residues" evidence="3">
    <location>
        <begin position="13"/>
        <end position="24"/>
    </location>
</feature>
<feature type="region of interest" description="Disordered" evidence="3">
    <location>
        <begin position="1"/>
        <end position="27"/>
    </location>
</feature>
<dbReference type="PANTHER" id="PTHR41328:SF2">
    <property type="entry name" value="TERMINASE SMALL SUBUNIT"/>
    <property type="match status" value="1"/>
</dbReference>
<dbReference type="PANTHER" id="PTHR41328">
    <property type="entry name" value="TERMINASE SMALL SUBUNIT-RELATED"/>
    <property type="match status" value="1"/>
</dbReference>
<protein>
    <recommendedName>
        <fullName evidence="5">Terminase small subunit</fullName>
    </recommendedName>
</protein>
<evidence type="ECO:0008006" key="5">
    <source>
        <dbReference type="Google" id="ProtNLM"/>
    </source>
</evidence>
<gene>
    <name evidence="4" type="ORF">LCGC14_3054450</name>
</gene>
<keyword evidence="1" id="KW-1188">Viral release from host cell</keyword>
<evidence type="ECO:0000256" key="1">
    <source>
        <dbReference type="ARBA" id="ARBA00022612"/>
    </source>
</evidence>
<accession>A0A0F8ZBM3</accession>
<evidence type="ECO:0000256" key="3">
    <source>
        <dbReference type="SAM" id="MobiDB-lite"/>
    </source>
</evidence>